<dbReference type="PRINTS" id="PR00625">
    <property type="entry name" value="JDOMAIN"/>
</dbReference>
<dbReference type="PANTHER" id="PTHR24074">
    <property type="entry name" value="CO-CHAPERONE PROTEIN DJLA"/>
    <property type="match status" value="1"/>
</dbReference>
<accession>A0A6A5QNL4</accession>
<dbReference type="SMART" id="SM00271">
    <property type="entry name" value="DnaJ"/>
    <property type="match status" value="1"/>
</dbReference>
<dbReference type="InterPro" id="IPR036869">
    <property type="entry name" value="J_dom_sf"/>
</dbReference>
<dbReference type="InterPro" id="IPR001623">
    <property type="entry name" value="DnaJ_domain"/>
</dbReference>
<dbReference type="OrthoDB" id="10250354at2759"/>
<dbReference type="SUPFAM" id="SSF46565">
    <property type="entry name" value="Chaperone J-domain"/>
    <property type="match status" value="1"/>
</dbReference>
<evidence type="ECO:0000313" key="4">
    <source>
        <dbReference type="Proteomes" id="UP000800096"/>
    </source>
</evidence>
<evidence type="ECO:0000313" key="3">
    <source>
        <dbReference type="EMBL" id="KAF1916952.1"/>
    </source>
</evidence>
<feature type="compositionally biased region" description="Basic and acidic residues" evidence="1">
    <location>
        <begin position="129"/>
        <end position="147"/>
    </location>
</feature>
<organism evidence="3 4">
    <name type="scientific">Ampelomyces quisqualis</name>
    <name type="common">Powdery mildew agent</name>
    <dbReference type="NCBI Taxonomy" id="50730"/>
    <lineage>
        <taxon>Eukaryota</taxon>
        <taxon>Fungi</taxon>
        <taxon>Dikarya</taxon>
        <taxon>Ascomycota</taxon>
        <taxon>Pezizomycotina</taxon>
        <taxon>Dothideomycetes</taxon>
        <taxon>Pleosporomycetidae</taxon>
        <taxon>Pleosporales</taxon>
        <taxon>Pleosporineae</taxon>
        <taxon>Phaeosphaeriaceae</taxon>
        <taxon>Ampelomyces</taxon>
    </lineage>
</organism>
<dbReference type="AlphaFoldDB" id="A0A6A5QNL4"/>
<dbReference type="PROSITE" id="PS50076">
    <property type="entry name" value="DNAJ_2"/>
    <property type="match status" value="1"/>
</dbReference>
<dbReference type="EMBL" id="ML979135">
    <property type="protein sequence ID" value="KAF1916952.1"/>
    <property type="molecule type" value="Genomic_DNA"/>
</dbReference>
<feature type="compositionally biased region" description="Low complexity" evidence="1">
    <location>
        <begin position="199"/>
        <end position="210"/>
    </location>
</feature>
<feature type="region of interest" description="Disordered" evidence="1">
    <location>
        <begin position="122"/>
        <end position="210"/>
    </location>
</feature>
<dbReference type="CDD" id="cd06257">
    <property type="entry name" value="DnaJ"/>
    <property type="match status" value="1"/>
</dbReference>
<name>A0A6A5QNL4_AMPQU</name>
<proteinExistence type="predicted"/>
<keyword evidence="4" id="KW-1185">Reference proteome</keyword>
<dbReference type="Gene3D" id="1.10.287.110">
    <property type="entry name" value="DnaJ domain"/>
    <property type="match status" value="1"/>
</dbReference>
<gene>
    <name evidence="3" type="ORF">BDU57DRAFT_250770</name>
</gene>
<dbReference type="Pfam" id="PF00226">
    <property type="entry name" value="DnaJ"/>
    <property type="match status" value="1"/>
</dbReference>
<evidence type="ECO:0000259" key="2">
    <source>
        <dbReference type="PROSITE" id="PS50076"/>
    </source>
</evidence>
<protein>
    <recommendedName>
        <fullName evidence="2">J domain-containing protein</fullName>
    </recommendedName>
</protein>
<reference evidence="3" key="1">
    <citation type="journal article" date="2020" name="Stud. Mycol.">
        <title>101 Dothideomycetes genomes: a test case for predicting lifestyles and emergence of pathogens.</title>
        <authorList>
            <person name="Haridas S."/>
            <person name="Albert R."/>
            <person name="Binder M."/>
            <person name="Bloem J."/>
            <person name="Labutti K."/>
            <person name="Salamov A."/>
            <person name="Andreopoulos B."/>
            <person name="Baker S."/>
            <person name="Barry K."/>
            <person name="Bills G."/>
            <person name="Bluhm B."/>
            <person name="Cannon C."/>
            <person name="Castanera R."/>
            <person name="Culley D."/>
            <person name="Daum C."/>
            <person name="Ezra D."/>
            <person name="Gonzalez J."/>
            <person name="Henrissat B."/>
            <person name="Kuo A."/>
            <person name="Liang C."/>
            <person name="Lipzen A."/>
            <person name="Lutzoni F."/>
            <person name="Magnuson J."/>
            <person name="Mondo S."/>
            <person name="Nolan M."/>
            <person name="Ohm R."/>
            <person name="Pangilinan J."/>
            <person name="Park H.-J."/>
            <person name="Ramirez L."/>
            <person name="Alfaro M."/>
            <person name="Sun H."/>
            <person name="Tritt A."/>
            <person name="Yoshinaga Y."/>
            <person name="Zwiers L.-H."/>
            <person name="Turgeon B."/>
            <person name="Goodwin S."/>
            <person name="Spatafora J."/>
            <person name="Crous P."/>
            <person name="Grigoriev I."/>
        </authorList>
    </citation>
    <scope>NUCLEOTIDE SEQUENCE</scope>
    <source>
        <strain evidence="3">HMLAC05119</strain>
    </source>
</reference>
<dbReference type="InterPro" id="IPR050817">
    <property type="entry name" value="DjlA_DnaK_co-chaperone"/>
</dbReference>
<sequence length="280" mass="31974">MSSTRWRRRGDGGAGRIVDQRLLVRTLMIFLMASRGALKVCIPIATTLLMTILDSARNVYTLLPCRDNTCSRILARHPCPLLADATRSRTQCMQSRVRSFSQVKSISPTCWGQRISSLAQEFRPSVRGRQKDTHRHEYEARRDERPRHTGTAYDPRPRYEPSPPPRENTRRYNAHEQCPPRPRYNTYDPSSPPPHSRTRYTTPPSSTRSPDLYAILNVSRSATPAEIKSAYRKSSLKHHPDRCADKDAATARMAEINMANDVLSDEGKRRVYDLTGRIDV</sequence>
<evidence type="ECO:0000256" key="1">
    <source>
        <dbReference type="SAM" id="MobiDB-lite"/>
    </source>
</evidence>
<feature type="domain" description="J" evidence="2">
    <location>
        <begin position="211"/>
        <end position="276"/>
    </location>
</feature>
<dbReference type="Proteomes" id="UP000800096">
    <property type="component" value="Unassembled WGS sequence"/>
</dbReference>